<dbReference type="NCBIfam" id="NF040713">
    <property type="entry name" value="ZapE"/>
    <property type="match status" value="1"/>
</dbReference>
<gene>
    <name evidence="3" type="ORF">KY465_05630</name>
</gene>
<dbReference type="PANTHER" id="PTHR12169:SF6">
    <property type="entry name" value="AFG1-LIKE ATPASE"/>
    <property type="match status" value="1"/>
</dbReference>
<reference evidence="3" key="1">
    <citation type="submission" date="2021-07" db="EMBL/GenBank/DDBJ databases">
        <title>Pseudohoeflea marina sp. nov. a polyhydroxyalcanoate-producing bacterium.</title>
        <authorList>
            <person name="Zheng W."/>
            <person name="Yu S."/>
            <person name="Huang Y."/>
        </authorList>
    </citation>
    <scope>NUCLEOTIDE SEQUENCE</scope>
    <source>
        <strain evidence="3">DP4N28-3</strain>
    </source>
</reference>
<dbReference type="RefSeq" id="WP_219200596.1">
    <property type="nucleotide sequence ID" value="NZ_JAHWQX010000001.1"/>
</dbReference>
<keyword evidence="2" id="KW-0067">ATP-binding</keyword>
<dbReference type="EMBL" id="JAHWQX010000001">
    <property type="protein sequence ID" value="MBW3096755.1"/>
    <property type="molecule type" value="Genomic_DNA"/>
</dbReference>
<comment type="caution">
    <text evidence="3">The sequence shown here is derived from an EMBL/GenBank/DDBJ whole genome shotgun (WGS) entry which is preliminary data.</text>
</comment>
<dbReference type="PANTHER" id="PTHR12169">
    <property type="entry name" value="ATPASE N2B"/>
    <property type="match status" value="1"/>
</dbReference>
<keyword evidence="1" id="KW-0547">Nucleotide-binding</keyword>
<dbReference type="InterPro" id="IPR005654">
    <property type="entry name" value="ATPase_AFG1-like"/>
</dbReference>
<evidence type="ECO:0000313" key="4">
    <source>
        <dbReference type="Proteomes" id="UP001430804"/>
    </source>
</evidence>
<dbReference type="Proteomes" id="UP001430804">
    <property type="component" value="Unassembled WGS sequence"/>
</dbReference>
<keyword evidence="4" id="KW-1185">Reference proteome</keyword>
<protein>
    <submittedName>
        <fullName evidence="3">AFG1 family ATPase</fullName>
    </submittedName>
</protein>
<dbReference type="Pfam" id="PF03969">
    <property type="entry name" value="AFG1_ATPase"/>
    <property type="match status" value="1"/>
</dbReference>
<evidence type="ECO:0000256" key="2">
    <source>
        <dbReference type="ARBA" id="ARBA00022840"/>
    </source>
</evidence>
<sequence length="386" mass="43330">MPHPKQAVIGAAYEARISEGAIRDDEAQRVIVARLDELLAEISTHRLASKKSALGWLFARRDRKPAPRGLYIHGAVGRGKTMLMDLFFIHLQSRRKRRAHFNDFMADVHERIHAHRQMLERGETRETDPVPPVAAALYEEARILCFDEFSVTDITDAMLLSRLFEQLFARGCILVATSNVAPDDLYRDGLNRQLFLPFIDLLKANCDILGLDAPTDYRLEDTARLPVFHRADQPGGAAEMDTCWQKIVAGRPVAPDSIARKGRSLVIPSAVDDAARLGFADLCEKPLGAADYMAIAERYPTLFIDDIPVLARDQRNAAKRFITLIDVLYDQGTRLFFSTHAPLDELYPTGTGTEKFEFERTISRLTEMQSETYLADSRAGKAAEEA</sequence>
<evidence type="ECO:0000256" key="1">
    <source>
        <dbReference type="ARBA" id="ARBA00022741"/>
    </source>
</evidence>
<proteinExistence type="predicted"/>
<accession>A0ABS6WLU7</accession>
<organism evidence="3 4">
    <name type="scientific">Pseudohoeflea coraliihabitans</name>
    <dbReference type="NCBI Taxonomy" id="2860393"/>
    <lineage>
        <taxon>Bacteria</taxon>
        <taxon>Pseudomonadati</taxon>
        <taxon>Pseudomonadota</taxon>
        <taxon>Alphaproteobacteria</taxon>
        <taxon>Hyphomicrobiales</taxon>
        <taxon>Rhizobiaceae</taxon>
        <taxon>Pseudohoeflea</taxon>
    </lineage>
</organism>
<evidence type="ECO:0000313" key="3">
    <source>
        <dbReference type="EMBL" id="MBW3096755.1"/>
    </source>
</evidence>
<name>A0ABS6WLU7_9HYPH</name>